<protein>
    <submittedName>
        <fullName evidence="1">Uncharacterized protein</fullName>
    </submittedName>
</protein>
<accession>A0A6C0IEE9</accession>
<sequence length="89" mass="10133">MHNSHYENTEVKTQIGGSKIVRKVVIKNGKGYKSITKFINGKKVKTVKKHIPTGHSRDILQGKFIPGLFSDCNCREKSKTMKNKRALYN</sequence>
<proteinExistence type="predicted"/>
<evidence type="ECO:0000313" key="1">
    <source>
        <dbReference type="EMBL" id="QHT90980.1"/>
    </source>
</evidence>
<organism evidence="1">
    <name type="scientific">viral metagenome</name>
    <dbReference type="NCBI Taxonomy" id="1070528"/>
    <lineage>
        <taxon>unclassified sequences</taxon>
        <taxon>metagenomes</taxon>
        <taxon>organismal metagenomes</taxon>
    </lineage>
</organism>
<reference evidence="1" key="1">
    <citation type="journal article" date="2020" name="Nature">
        <title>Giant virus diversity and host interactions through global metagenomics.</title>
        <authorList>
            <person name="Schulz F."/>
            <person name="Roux S."/>
            <person name="Paez-Espino D."/>
            <person name="Jungbluth S."/>
            <person name="Walsh D.A."/>
            <person name="Denef V.J."/>
            <person name="McMahon K.D."/>
            <person name="Konstantinidis K.T."/>
            <person name="Eloe-Fadrosh E.A."/>
            <person name="Kyrpides N.C."/>
            <person name="Woyke T."/>
        </authorList>
    </citation>
    <scope>NUCLEOTIDE SEQUENCE</scope>
    <source>
        <strain evidence="1">GVMAG-M-3300023184-72</strain>
    </source>
</reference>
<dbReference type="EMBL" id="MN740161">
    <property type="protein sequence ID" value="QHT90980.1"/>
    <property type="molecule type" value="Genomic_DNA"/>
</dbReference>
<dbReference type="AlphaFoldDB" id="A0A6C0IEE9"/>
<name>A0A6C0IEE9_9ZZZZ</name>